<proteinExistence type="inferred from homology"/>
<keyword evidence="10" id="KW-1015">Disulfide bond</keyword>
<dbReference type="InterPro" id="IPR038565">
    <property type="entry name" value="CLIP_sf"/>
</dbReference>
<dbReference type="RefSeq" id="XP_049313699.1">
    <property type="nucleotide sequence ID" value="XM_049457742.1"/>
</dbReference>
<dbReference type="SUPFAM" id="SSF50494">
    <property type="entry name" value="Trypsin-like serine proteases"/>
    <property type="match status" value="2"/>
</dbReference>
<feature type="chain" id="PRO_5045743322" description="Acrosin" evidence="14">
    <location>
        <begin position="22"/>
        <end position="1067"/>
    </location>
</feature>
<feature type="compositionally biased region" description="Low complexity" evidence="13">
    <location>
        <begin position="113"/>
        <end position="129"/>
    </location>
</feature>
<dbReference type="InterPro" id="IPR009003">
    <property type="entry name" value="Peptidase_S1_PA"/>
</dbReference>
<sequence>MWTTKYAIALLLAVFICEITAHRWMSYEVPSNNACRTPLGDWGMCVSLKYCQEVLTLYQQLNMNQATRYSKALRNICYNRLTPDNYPILCCTRPTFEDANQSDNQIIPTTPVSTSANATTQRATTTTSTVSPEINDDRSTSDGVNSPPETCRVPHDGSQGSCKPLQNCDALLKRAKQNPTDTEFRKQLELSNAICYSIGTNVCCPLEQRKAITRSNDVSWHLPTEDEGCGITSLSSLKVVGGGDSSIGAWPWMALVGYDRYSLSPFRCGGSLITARHVLTAAHCILRDLSFVRLGEYDLSTETETKHVDIDVVKSVRHPDFGGHDRRYDIAILYLEKNVDFTDYICPICLPASAQLRSKSYVGYHPFVAGWGRLMEGGRSSNILQELQIEVMDNSVCRQSYQANNRLYSNQQFDQTVVCAGDLGGGRDTCGGDSGGPLMVAEPYKGVTRFYALGVVSYGIGCGRIGVPGVYTNTQSYIDWILERLADTKDHIKTKRTHLRLKLSQLCWLLRPRCCLSLKNKLLIFKSFLTHQSCNSEKTRTNVNFGCNEANIPFTAQYNCVIPENYYGYCVLLQYCPQIANVFNIRNRNQAERYVIASQRSCGTRNVNGDPVVCCSRPVNSEPQPQPQPQPRPQPQPQIRPQPLPQPRPQPQSLPQPEPQTRPQSSTESLTNPFLPQTTSSPNIIQPRPPPNQGQLFISTARPITAPILSPTTAPVEIGEPLTGDSCVDPKQRRGVCVAIAKCSQLVTELYAKSNDPEFADFLRASNRNCGGVASVACCPISYNVITDPTVNSDDIPTRPPTLEEGCGYTHNNYKKIVGGKVSKKGAWPWAVLLAYNVSESSPFKCGGTLVTARHIVTAAHCIRDDLAYVRLGEHDLSTDTETRHEDVNIVRKEAHPQYNRRNGKNDVAVLWLERNVQFRETISPICLPTATEIRRKSYVRYRPFVVGWGKTMEGGISSNVLQELQIPIFKNDVCERSYKNINRLVSDDQFDDGVLCAGELSGGKDTCQGDSGGPLMMPEPYNNNVRFYLIGVVSYGVGCARPEVPGVYSSVQHYVDWILEKIADTP</sequence>
<evidence type="ECO:0000256" key="10">
    <source>
        <dbReference type="ARBA" id="ARBA00023157"/>
    </source>
</evidence>
<keyword evidence="9" id="KW-0865">Zymogen</keyword>
<dbReference type="PRINTS" id="PR00722">
    <property type="entry name" value="CHYMOTRYPSIN"/>
</dbReference>
<evidence type="ECO:0000256" key="11">
    <source>
        <dbReference type="ARBA" id="ARBA00024195"/>
    </source>
</evidence>
<accession>A0ABM3JWT7</accession>
<evidence type="ECO:0000256" key="12">
    <source>
        <dbReference type="RuleBase" id="RU363034"/>
    </source>
</evidence>
<dbReference type="InterPro" id="IPR022700">
    <property type="entry name" value="CLIP"/>
</dbReference>
<feature type="region of interest" description="Disordered" evidence="13">
    <location>
        <begin position="614"/>
        <end position="696"/>
    </location>
</feature>
<organism evidence="17 18">
    <name type="scientific">Bactrocera dorsalis</name>
    <name type="common">Oriental fruit fly</name>
    <name type="synonym">Dacus dorsalis</name>
    <dbReference type="NCBI Taxonomy" id="27457"/>
    <lineage>
        <taxon>Eukaryota</taxon>
        <taxon>Metazoa</taxon>
        <taxon>Ecdysozoa</taxon>
        <taxon>Arthropoda</taxon>
        <taxon>Hexapoda</taxon>
        <taxon>Insecta</taxon>
        <taxon>Pterygota</taxon>
        <taxon>Neoptera</taxon>
        <taxon>Endopterygota</taxon>
        <taxon>Diptera</taxon>
        <taxon>Brachycera</taxon>
        <taxon>Muscomorpha</taxon>
        <taxon>Tephritoidea</taxon>
        <taxon>Tephritidae</taxon>
        <taxon>Bactrocera</taxon>
        <taxon>Bactrocera</taxon>
    </lineage>
</organism>
<dbReference type="Pfam" id="PF00089">
    <property type="entry name" value="Trypsin"/>
    <property type="match status" value="2"/>
</dbReference>
<keyword evidence="5 14" id="KW-0732">Signal</keyword>
<dbReference type="PROSITE" id="PS51888">
    <property type="entry name" value="CLIP"/>
    <property type="match status" value="2"/>
</dbReference>
<evidence type="ECO:0000259" key="15">
    <source>
        <dbReference type="PROSITE" id="PS50240"/>
    </source>
</evidence>
<evidence type="ECO:0000259" key="16">
    <source>
        <dbReference type="PROSITE" id="PS51888"/>
    </source>
</evidence>
<dbReference type="InterPro" id="IPR001314">
    <property type="entry name" value="Peptidase_S1A"/>
</dbReference>
<protein>
    <recommendedName>
        <fullName evidence="3">Acrosin</fullName>
        <ecNumber evidence="2">3.4.21.10</ecNumber>
    </recommendedName>
</protein>
<dbReference type="PANTHER" id="PTHR24252:SF8">
    <property type="entry name" value="ACROSIN"/>
    <property type="match status" value="1"/>
</dbReference>
<name>A0ABM3JWT7_BACDO</name>
<evidence type="ECO:0000256" key="5">
    <source>
        <dbReference type="ARBA" id="ARBA00022729"/>
    </source>
</evidence>
<feature type="domain" description="Peptidase S1" evidence="15">
    <location>
        <begin position="239"/>
        <end position="486"/>
    </location>
</feature>
<feature type="domain" description="Clip" evidence="16">
    <location>
        <begin position="34"/>
        <end position="91"/>
    </location>
</feature>
<feature type="domain" description="Clip" evidence="16">
    <location>
        <begin position="150"/>
        <end position="204"/>
    </location>
</feature>
<feature type="signal peptide" evidence="14">
    <location>
        <begin position="1"/>
        <end position="21"/>
    </location>
</feature>
<evidence type="ECO:0000256" key="8">
    <source>
        <dbReference type="ARBA" id="ARBA00022837"/>
    </source>
</evidence>
<dbReference type="InterPro" id="IPR033116">
    <property type="entry name" value="TRYPSIN_SER"/>
</dbReference>
<keyword evidence="17" id="KW-1185">Reference proteome</keyword>
<reference evidence="18" key="1">
    <citation type="submission" date="2025-08" db="UniProtKB">
        <authorList>
            <consortium name="RefSeq"/>
        </authorList>
    </citation>
    <scope>IDENTIFICATION</scope>
    <source>
        <tissue evidence="18">Adult</tissue>
    </source>
</reference>
<comment type="similarity">
    <text evidence="11">Belongs to the peptidase S1 family. CLIP subfamily.</text>
</comment>
<feature type="region of interest" description="Disordered" evidence="13">
    <location>
        <begin position="107"/>
        <end position="158"/>
    </location>
</feature>
<dbReference type="PROSITE" id="PS00134">
    <property type="entry name" value="TRYPSIN_HIS"/>
    <property type="match status" value="2"/>
</dbReference>
<keyword evidence="8" id="KW-0106">Calcium</keyword>
<dbReference type="InterPro" id="IPR001254">
    <property type="entry name" value="Trypsin_dom"/>
</dbReference>
<dbReference type="InterPro" id="IPR043504">
    <property type="entry name" value="Peptidase_S1_PA_chymotrypsin"/>
</dbReference>
<evidence type="ECO:0000256" key="13">
    <source>
        <dbReference type="SAM" id="MobiDB-lite"/>
    </source>
</evidence>
<dbReference type="PROSITE" id="PS50240">
    <property type="entry name" value="TRYPSIN_DOM"/>
    <property type="match status" value="2"/>
</dbReference>
<keyword evidence="7 12" id="KW-0720">Serine protease</keyword>
<keyword evidence="6 12" id="KW-0378">Hydrolase</keyword>
<evidence type="ECO:0000256" key="7">
    <source>
        <dbReference type="ARBA" id="ARBA00022825"/>
    </source>
</evidence>
<evidence type="ECO:0000256" key="4">
    <source>
        <dbReference type="ARBA" id="ARBA00022670"/>
    </source>
</evidence>
<dbReference type="GeneID" id="105231427"/>
<dbReference type="Gene3D" id="2.40.10.10">
    <property type="entry name" value="Trypsin-like serine proteases"/>
    <property type="match status" value="4"/>
</dbReference>
<dbReference type="SMART" id="SM00680">
    <property type="entry name" value="CLIP"/>
    <property type="match status" value="4"/>
</dbReference>
<evidence type="ECO:0000256" key="1">
    <source>
        <dbReference type="ARBA" id="ARBA00001656"/>
    </source>
</evidence>
<dbReference type="PANTHER" id="PTHR24252">
    <property type="entry name" value="ACROSIN-RELATED"/>
    <property type="match status" value="1"/>
</dbReference>
<evidence type="ECO:0000256" key="3">
    <source>
        <dbReference type="ARBA" id="ARBA00017161"/>
    </source>
</evidence>
<feature type="compositionally biased region" description="Pro residues" evidence="13">
    <location>
        <begin position="624"/>
        <end position="660"/>
    </location>
</feature>
<evidence type="ECO:0000256" key="9">
    <source>
        <dbReference type="ARBA" id="ARBA00023145"/>
    </source>
</evidence>
<dbReference type="CDD" id="cd00190">
    <property type="entry name" value="Tryp_SPc"/>
    <property type="match status" value="2"/>
</dbReference>
<keyword evidence="4 12" id="KW-0645">Protease</keyword>
<evidence type="ECO:0000313" key="18">
    <source>
        <dbReference type="RefSeq" id="XP_049313699.1"/>
    </source>
</evidence>
<gene>
    <name evidence="18" type="primary">LOC105231427</name>
</gene>
<dbReference type="SMART" id="SM00020">
    <property type="entry name" value="Tryp_SPc"/>
    <property type="match status" value="2"/>
</dbReference>
<dbReference type="EC" id="3.4.21.10" evidence="2"/>
<feature type="domain" description="Peptidase S1" evidence="15">
    <location>
        <begin position="817"/>
        <end position="1064"/>
    </location>
</feature>
<dbReference type="Pfam" id="PF12032">
    <property type="entry name" value="CLIP"/>
    <property type="match status" value="4"/>
</dbReference>
<dbReference type="InterPro" id="IPR018114">
    <property type="entry name" value="TRYPSIN_HIS"/>
</dbReference>
<feature type="compositionally biased region" description="Polar residues" evidence="13">
    <location>
        <begin position="661"/>
        <end position="679"/>
    </location>
</feature>
<evidence type="ECO:0000313" key="17">
    <source>
        <dbReference type="Proteomes" id="UP001652620"/>
    </source>
</evidence>
<dbReference type="PROSITE" id="PS00135">
    <property type="entry name" value="TRYPSIN_SER"/>
    <property type="match status" value="2"/>
</dbReference>
<comment type="catalytic activity">
    <reaction evidence="1">
        <text>Preferential cleavage: Arg-|-Xaa, Lys-|-Xaa.</text>
        <dbReference type="EC" id="3.4.21.10"/>
    </reaction>
</comment>
<evidence type="ECO:0000256" key="2">
    <source>
        <dbReference type="ARBA" id="ARBA00012050"/>
    </source>
</evidence>
<dbReference type="Gene3D" id="3.30.1640.30">
    <property type="match status" value="4"/>
</dbReference>
<evidence type="ECO:0000256" key="14">
    <source>
        <dbReference type="SAM" id="SignalP"/>
    </source>
</evidence>
<evidence type="ECO:0000256" key="6">
    <source>
        <dbReference type="ARBA" id="ARBA00022801"/>
    </source>
</evidence>
<dbReference type="Proteomes" id="UP001652620">
    <property type="component" value="Chromosome 5"/>
</dbReference>